<organism evidence="1 2">
    <name type="scientific">Dentiscutata erythropus</name>
    <dbReference type="NCBI Taxonomy" id="1348616"/>
    <lineage>
        <taxon>Eukaryota</taxon>
        <taxon>Fungi</taxon>
        <taxon>Fungi incertae sedis</taxon>
        <taxon>Mucoromycota</taxon>
        <taxon>Glomeromycotina</taxon>
        <taxon>Glomeromycetes</taxon>
        <taxon>Diversisporales</taxon>
        <taxon>Gigasporaceae</taxon>
        <taxon>Dentiscutata</taxon>
    </lineage>
</organism>
<reference evidence="1" key="1">
    <citation type="submission" date="2021-06" db="EMBL/GenBank/DDBJ databases">
        <authorList>
            <person name="Kallberg Y."/>
            <person name="Tangrot J."/>
            <person name="Rosling A."/>
        </authorList>
    </citation>
    <scope>NUCLEOTIDE SEQUENCE</scope>
    <source>
        <strain evidence="1">MA453B</strain>
    </source>
</reference>
<dbReference type="OrthoDB" id="2433578at2759"/>
<protein>
    <submittedName>
        <fullName evidence="1">25866_t:CDS:1</fullName>
    </submittedName>
</protein>
<keyword evidence="2" id="KW-1185">Reference proteome</keyword>
<evidence type="ECO:0000313" key="2">
    <source>
        <dbReference type="Proteomes" id="UP000789405"/>
    </source>
</evidence>
<feature type="non-terminal residue" evidence="1">
    <location>
        <position position="1"/>
    </location>
</feature>
<feature type="non-terminal residue" evidence="1">
    <location>
        <position position="190"/>
    </location>
</feature>
<name>A0A9N9K509_9GLOM</name>
<sequence>NSIHDSVSLPAFEWTDKSEMGHKEEYMEWLRKYVPLGNHLIWHDVGGNHGLLNISGDHRLPFNIRGGTDVVVVGENDVSNNLIQENIYAILEIKKYVERKNVMQTILELIAADLTTIDTRIVFGILSDLRDDWRIFWCGSDRKIKFWKAQNRAIAVQTLIKLLGNTGTNLESAIPAAERVKIDTFFDNVD</sequence>
<proteinExistence type="predicted"/>
<accession>A0A9N9K509</accession>
<evidence type="ECO:0000313" key="1">
    <source>
        <dbReference type="EMBL" id="CAG8811117.1"/>
    </source>
</evidence>
<dbReference type="AlphaFoldDB" id="A0A9N9K509"/>
<dbReference type="Proteomes" id="UP000789405">
    <property type="component" value="Unassembled WGS sequence"/>
</dbReference>
<gene>
    <name evidence="1" type="ORF">DERYTH_LOCUS25411</name>
</gene>
<comment type="caution">
    <text evidence="1">The sequence shown here is derived from an EMBL/GenBank/DDBJ whole genome shotgun (WGS) entry which is preliminary data.</text>
</comment>
<dbReference type="EMBL" id="CAJVPY010047181">
    <property type="protein sequence ID" value="CAG8811117.1"/>
    <property type="molecule type" value="Genomic_DNA"/>
</dbReference>